<dbReference type="SMART" id="SM00220">
    <property type="entry name" value="S_TKc"/>
    <property type="match status" value="1"/>
</dbReference>
<accession>A0A8X7X9L8</accession>
<evidence type="ECO:0000256" key="16">
    <source>
        <dbReference type="ARBA" id="ARBA00023242"/>
    </source>
</evidence>
<evidence type="ECO:0000256" key="6">
    <source>
        <dbReference type="ARBA" id="ARBA00022490"/>
    </source>
</evidence>
<feature type="compositionally biased region" description="Basic and acidic residues" evidence="19">
    <location>
        <begin position="724"/>
        <end position="757"/>
    </location>
</feature>
<keyword evidence="15" id="KW-0143">Chaperone</keyword>
<feature type="compositionally biased region" description="Acidic residues" evidence="19">
    <location>
        <begin position="511"/>
        <end position="527"/>
    </location>
</feature>
<feature type="compositionally biased region" description="Acidic residues" evidence="19">
    <location>
        <begin position="606"/>
        <end position="615"/>
    </location>
</feature>
<dbReference type="InterPro" id="IPR050117">
    <property type="entry name" value="MAPK"/>
</dbReference>
<proteinExistence type="inferred from homology"/>
<feature type="compositionally biased region" description="Basic and acidic residues" evidence="19">
    <location>
        <begin position="475"/>
        <end position="502"/>
    </location>
</feature>
<dbReference type="EC" id="2.7.11.24" evidence="5"/>
<evidence type="ECO:0000256" key="19">
    <source>
        <dbReference type="SAM" id="MobiDB-lite"/>
    </source>
</evidence>
<evidence type="ECO:0000256" key="3">
    <source>
        <dbReference type="ARBA" id="ARBA00004496"/>
    </source>
</evidence>
<gene>
    <name evidence="21" type="primary">Nlk.2</name>
    <name evidence="21" type="ORF">GTO96_0002173</name>
</gene>
<feature type="domain" description="Protein kinase" evidence="20">
    <location>
        <begin position="1"/>
        <end position="206"/>
    </location>
</feature>
<sequence length="896" mass="100622">MQSDLHKVIVSPQPLSTDHIKVFLYQILRGLKYLHSAGILHRDIKPGNLLVNSNCVLKICDFGLARVEEMDESRHMTQEVVTQYYRAPEILMGSRHYSSAIDIWSVGCIFAELLGRRILFQAQSPIQQLDLITDLLGTPPLSAMMSACEGARAHVLRGPHKPPSLSVLYMLSEGATHEAVHLLCRMLVFDPAKRISGRDALSHPYLDEGRLRYHTCMCRCCFSVASGRVYTREFEPNANGRFDDQYERNLSSVWQVKGMPSRMKNVQLTAANYCSQSRITPENSLLPLYVVNLVTKETWNIPGSWMGREMRRGDEGIDEVNCGLNAEATSKPVVLISLSCVRSTLTQAIIRKRYQTFSGCESLSTEDRRLLKKIVEEELLKMQASSSSDDEPLINKIATLTKRKRTSDEDGDNDGHGRNSDRKRVCPNRPESPDSGIERPRKEDSEAEEERRRVNPDLLTPEDDEGITRKVKKKGAAELSKKGADKKKVSEGRPVGEEEEGRKKKKTRVDSDEDEGTESDASSEEEAVGSKAGRRKPAKADSKKTMGKKAKLHSEEEREKRKMKTTTKTYSQSDSEEEEEKKVQARKKTKLDNKNILNRSQKADSESDSEEEEEKEKEKKPPVRKKGKPEVKKANSESDSEEEEKRPPVRKKGKPETKKANSESDSEEEEGGKLASSTSESEEDEDKKLGMGTGENVKESASLEMPGHQSDSDSSSSLPSLDEEERRPVKSTTEADKKKSEKGPPKSKKRTGDRGPPGEEDPAIARLKRYITACGARRNYKKLFDGCKSKKSKIEVLKQELEKLGVHGNPSLEKCKKAKLRREEKEELAALDLGNIIETAGRPRRRSVANSWEETGPPCREDYHKGLASDSDHRGKKRLTQWANLKGIISDDGDSD</sequence>
<dbReference type="GO" id="GO:0005634">
    <property type="term" value="C:nucleus"/>
    <property type="evidence" value="ECO:0007669"/>
    <property type="project" value="UniProtKB-SubCell"/>
</dbReference>
<keyword evidence="14" id="KW-0460">Magnesium</keyword>
<dbReference type="SMART" id="SM01082">
    <property type="entry name" value="CHZ"/>
    <property type="match status" value="1"/>
</dbReference>
<dbReference type="EMBL" id="JAATIS010003638">
    <property type="protein sequence ID" value="KAG2463778.1"/>
    <property type="molecule type" value="Genomic_DNA"/>
</dbReference>
<dbReference type="GO" id="GO:0004707">
    <property type="term" value="F:MAP kinase activity"/>
    <property type="evidence" value="ECO:0007669"/>
    <property type="project" value="UniProtKB-EC"/>
</dbReference>
<keyword evidence="6" id="KW-0963">Cytoplasm</keyword>
<evidence type="ECO:0000313" key="22">
    <source>
        <dbReference type="Proteomes" id="UP000886611"/>
    </source>
</evidence>
<comment type="cofactor">
    <cofactor evidence="1">
        <name>Mg(2+)</name>
        <dbReference type="ChEBI" id="CHEBI:18420"/>
    </cofactor>
</comment>
<dbReference type="PANTHER" id="PTHR24055">
    <property type="entry name" value="MITOGEN-ACTIVATED PROTEIN KINASE"/>
    <property type="match status" value="1"/>
</dbReference>
<comment type="caution">
    <text evidence="21">The sequence shown here is derived from an EMBL/GenBank/DDBJ whole genome shotgun (WGS) entry which is preliminary data.</text>
</comment>
<dbReference type="Pfam" id="PF00069">
    <property type="entry name" value="Pkinase"/>
    <property type="match status" value="1"/>
</dbReference>
<dbReference type="InterPro" id="IPR008271">
    <property type="entry name" value="Ser/Thr_kinase_AS"/>
</dbReference>
<evidence type="ECO:0000256" key="4">
    <source>
        <dbReference type="ARBA" id="ARBA00008832"/>
    </source>
</evidence>
<dbReference type="GO" id="GO:0005737">
    <property type="term" value="C:cytoplasm"/>
    <property type="evidence" value="ECO:0007669"/>
    <property type="project" value="UniProtKB-SubCell"/>
</dbReference>
<keyword evidence="11" id="KW-0547">Nucleotide-binding</keyword>
<keyword evidence="8" id="KW-0808">Transferase</keyword>
<dbReference type="Gene3D" id="1.10.510.10">
    <property type="entry name" value="Transferase(Phosphotransferase) domain 1"/>
    <property type="match status" value="1"/>
</dbReference>
<keyword evidence="10" id="KW-0479">Metal-binding</keyword>
<evidence type="ECO:0000256" key="10">
    <source>
        <dbReference type="ARBA" id="ARBA00022723"/>
    </source>
</evidence>
<evidence type="ECO:0000313" key="21">
    <source>
        <dbReference type="EMBL" id="KAG2463778.1"/>
    </source>
</evidence>
<evidence type="ECO:0000256" key="15">
    <source>
        <dbReference type="ARBA" id="ARBA00023186"/>
    </source>
</evidence>
<evidence type="ECO:0000256" key="8">
    <source>
        <dbReference type="ARBA" id="ARBA00022679"/>
    </source>
</evidence>
<dbReference type="InterPro" id="IPR000719">
    <property type="entry name" value="Prot_kinase_dom"/>
</dbReference>
<comment type="similarity">
    <text evidence="4">Belongs to the protein kinase superfamily. CMGC Ser/Thr protein kinase family. MAP kinase subfamily.</text>
</comment>
<keyword evidence="22" id="KW-1185">Reference proteome</keyword>
<keyword evidence="7" id="KW-0723">Serine/threonine-protein kinase</keyword>
<dbReference type="GO" id="GO:0046872">
    <property type="term" value="F:metal ion binding"/>
    <property type="evidence" value="ECO:0007669"/>
    <property type="project" value="UniProtKB-KW"/>
</dbReference>
<feature type="compositionally biased region" description="Basic and acidic residues" evidence="19">
    <location>
        <begin position="859"/>
        <end position="873"/>
    </location>
</feature>
<dbReference type="PROSITE" id="PS00108">
    <property type="entry name" value="PROTEIN_KINASE_ST"/>
    <property type="match status" value="1"/>
</dbReference>
<keyword evidence="9" id="KW-0879">Wnt signaling pathway</keyword>
<organism evidence="21 22">
    <name type="scientific">Polypterus senegalus</name>
    <name type="common">Senegal bichir</name>
    <dbReference type="NCBI Taxonomy" id="55291"/>
    <lineage>
        <taxon>Eukaryota</taxon>
        <taxon>Metazoa</taxon>
        <taxon>Chordata</taxon>
        <taxon>Craniata</taxon>
        <taxon>Vertebrata</taxon>
        <taxon>Euteleostomi</taxon>
        <taxon>Actinopterygii</taxon>
        <taxon>Polypteriformes</taxon>
        <taxon>Polypteridae</taxon>
        <taxon>Polypterus</taxon>
    </lineage>
</organism>
<evidence type="ECO:0000256" key="14">
    <source>
        <dbReference type="ARBA" id="ARBA00022842"/>
    </source>
</evidence>
<evidence type="ECO:0000256" key="5">
    <source>
        <dbReference type="ARBA" id="ARBA00012411"/>
    </source>
</evidence>
<evidence type="ECO:0000256" key="9">
    <source>
        <dbReference type="ARBA" id="ARBA00022687"/>
    </source>
</evidence>
<dbReference type="InterPro" id="IPR011009">
    <property type="entry name" value="Kinase-like_dom_sf"/>
</dbReference>
<dbReference type="Proteomes" id="UP000886611">
    <property type="component" value="Unassembled WGS sequence"/>
</dbReference>
<evidence type="ECO:0000259" key="20">
    <source>
        <dbReference type="PROSITE" id="PS50011"/>
    </source>
</evidence>
<evidence type="ECO:0000256" key="2">
    <source>
        <dbReference type="ARBA" id="ARBA00004123"/>
    </source>
</evidence>
<comment type="catalytic activity">
    <reaction evidence="18">
        <text>L-seryl-[protein] + ATP = O-phospho-L-seryl-[protein] + ADP + H(+)</text>
        <dbReference type="Rhea" id="RHEA:17989"/>
        <dbReference type="Rhea" id="RHEA-COMP:9863"/>
        <dbReference type="Rhea" id="RHEA-COMP:11604"/>
        <dbReference type="ChEBI" id="CHEBI:15378"/>
        <dbReference type="ChEBI" id="CHEBI:29999"/>
        <dbReference type="ChEBI" id="CHEBI:30616"/>
        <dbReference type="ChEBI" id="CHEBI:83421"/>
        <dbReference type="ChEBI" id="CHEBI:456216"/>
        <dbReference type="EC" id="2.7.11.24"/>
    </reaction>
</comment>
<name>A0A8X7X9L8_POLSE</name>
<evidence type="ECO:0000256" key="12">
    <source>
        <dbReference type="ARBA" id="ARBA00022777"/>
    </source>
</evidence>
<keyword evidence="16" id="KW-0539">Nucleus</keyword>
<feature type="non-terminal residue" evidence="21">
    <location>
        <position position="1"/>
    </location>
</feature>
<evidence type="ECO:0000256" key="1">
    <source>
        <dbReference type="ARBA" id="ARBA00001946"/>
    </source>
</evidence>
<protein>
    <recommendedName>
        <fullName evidence="5">mitogen-activated protein kinase</fullName>
        <ecNumber evidence="5">2.7.11.24</ecNumber>
    </recommendedName>
</protein>
<dbReference type="InterPro" id="IPR019098">
    <property type="entry name" value="Histone_chaperone_domain_CHZ"/>
</dbReference>
<keyword evidence="13" id="KW-0067">ATP-binding</keyword>
<feature type="compositionally biased region" description="Basic and acidic residues" evidence="19">
    <location>
        <begin position="413"/>
        <end position="424"/>
    </location>
</feature>
<dbReference type="SUPFAM" id="SSF56112">
    <property type="entry name" value="Protein kinase-like (PK-like)"/>
    <property type="match status" value="1"/>
</dbReference>
<evidence type="ECO:0000256" key="13">
    <source>
        <dbReference type="ARBA" id="ARBA00022840"/>
    </source>
</evidence>
<comment type="catalytic activity">
    <reaction evidence="17">
        <text>L-threonyl-[protein] + ATP = O-phospho-L-threonyl-[protein] + ADP + H(+)</text>
        <dbReference type="Rhea" id="RHEA:46608"/>
        <dbReference type="Rhea" id="RHEA-COMP:11060"/>
        <dbReference type="Rhea" id="RHEA-COMP:11605"/>
        <dbReference type="ChEBI" id="CHEBI:15378"/>
        <dbReference type="ChEBI" id="CHEBI:30013"/>
        <dbReference type="ChEBI" id="CHEBI:30616"/>
        <dbReference type="ChEBI" id="CHEBI:61977"/>
        <dbReference type="ChEBI" id="CHEBI:456216"/>
        <dbReference type="EC" id="2.7.11.24"/>
    </reaction>
</comment>
<evidence type="ECO:0000256" key="18">
    <source>
        <dbReference type="ARBA" id="ARBA00048312"/>
    </source>
</evidence>
<feature type="compositionally biased region" description="Basic and acidic residues" evidence="19">
    <location>
        <begin position="436"/>
        <end position="455"/>
    </location>
</feature>
<dbReference type="AlphaFoldDB" id="A0A8X7X9L8"/>
<evidence type="ECO:0000256" key="17">
    <source>
        <dbReference type="ARBA" id="ARBA00047592"/>
    </source>
</evidence>
<evidence type="ECO:0000256" key="11">
    <source>
        <dbReference type="ARBA" id="ARBA00022741"/>
    </source>
</evidence>
<evidence type="ECO:0000256" key="7">
    <source>
        <dbReference type="ARBA" id="ARBA00022527"/>
    </source>
</evidence>
<comment type="subcellular location">
    <subcellularLocation>
        <location evidence="3">Cytoplasm</location>
    </subcellularLocation>
    <subcellularLocation>
        <location evidence="2">Nucleus</location>
    </subcellularLocation>
</comment>
<feature type="region of interest" description="Disordered" evidence="19">
    <location>
        <begin position="383"/>
        <end position="764"/>
    </location>
</feature>
<dbReference type="FunFam" id="1.10.510.10:FF:000162">
    <property type="entry name" value="Mitogen-activated protein kinase"/>
    <property type="match status" value="1"/>
</dbReference>
<dbReference type="PROSITE" id="PS50011">
    <property type="entry name" value="PROTEIN_KINASE_DOM"/>
    <property type="match status" value="1"/>
</dbReference>
<dbReference type="GO" id="GO:0005524">
    <property type="term" value="F:ATP binding"/>
    <property type="evidence" value="ECO:0007669"/>
    <property type="project" value="UniProtKB-KW"/>
</dbReference>
<feature type="non-terminal residue" evidence="21">
    <location>
        <position position="896"/>
    </location>
</feature>
<dbReference type="GO" id="GO:0016055">
    <property type="term" value="P:Wnt signaling pathway"/>
    <property type="evidence" value="ECO:0007669"/>
    <property type="project" value="UniProtKB-KW"/>
</dbReference>
<reference evidence="21 22" key="1">
    <citation type="journal article" date="2021" name="Cell">
        <title>Tracing the genetic footprints of vertebrate landing in non-teleost ray-finned fishes.</title>
        <authorList>
            <person name="Bi X."/>
            <person name="Wang K."/>
            <person name="Yang L."/>
            <person name="Pan H."/>
            <person name="Jiang H."/>
            <person name="Wei Q."/>
            <person name="Fang M."/>
            <person name="Yu H."/>
            <person name="Zhu C."/>
            <person name="Cai Y."/>
            <person name="He Y."/>
            <person name="Gan X."/>
            <person name="Zeng H."/>
            <person name="Yu D."/>
            <person name="Zhu Y."/>
            <person name="Jiang H."/>
            <person name="Qiu Q."/>
            <person name="Yang H."/>
            <person name="Zhang Y.E."/>
            <person name="Wang W."/>
            <person name="Zhu M."/>
            <person name="He S."/>
            <person name="Zhang G."/>
        </authorList>
    </citation>
    <scope>NUCLEOTIDE SEQUENCE [LARGE SCALE GENOMIC DNA]</scope>
    <source>
        <strain evidence="21">Bchr_013</strain>
    </source>
</reference>
<keyword evidence="12 21" id="KW-0418">Kinase</keyword>
<feature type="region of interest" description="Disordered" evidence="19">
    <location>
        <begin position="843"/>
        <end position="875"/>
    </location>
</feature>